<gene>
    <name evidence="1" type="ORF">EV199_3259</name>
</gene>
<reference evidence="1 2" key="1">
    <citation type="submission" date="2019-02" db="EMBL/GenBank/DDBJ databases">
        <title>Genomic Encyclopedia of Type Strains, Phase IV (KMG-IV): sequencing the most valuable type-strain genomes for metagenomic binning, comparative biology and taxonomic classification.</title>
        <authorList>
            <person name="Goeker M."/>
        </authorList>
    </citation>
    <scope>NUCLEOTIDE SEQUENCE [LARGE SCALE GENOMIC DNA]</scope>
    <source>
        <strain evidence="1 2">DSM 18116</strain>
    </source>
</reference>
<accession>A0A4Q7MRH9</accession>
<dbReference type="Proteomes" id="UP000293874">
    <property type="component" value="Unassembled WGS sequence"/>
</dbReference>
<keyword evidence="2" id="KW-1185">Reference proteome</keyword>
<protein>
    <submittedName>
        <fullName evidence="1">Uncharacterized protein</fullName>
    </submittedName>
</protein>
<sequence length="139" mass="16277">MSDSYHKLSNAIRVRPASEFLPIFAAMNAQDDLMTRWWTLEAKLVERFGKKPDMETILFLIGIQELGVKPKFTKEQKQDLMHIAVCSLMAQSGYYELEGTDRDGWPHFKQLKSLPVMNMMEQENFLKDHILLYFDRVGF</sequence>
<evidence type="ECO:0000313" key="1">
    <source>
        <dbReference type="EMBL" id="RZS71356.1"/>
    </source>
</evidence>
<comment type="caution">
    <text evidence="1">The sequence shown here is derived from an EMBL/GenBank/DDBJ whole genome shotgun (WGS) entry which is preliminary data.</text>
</comment>
<organism evidence="1 2">
    <name type="scientific">Pseudobacter ginsenosidimutans</name>
    <dbReference type="NCBI Taxonomy" id="661488"/>
    <lineage>
        <taxon>Bacteria</taxon>
        <taxon>Pseudomonadati</taxon>
        <taxon>Bacteroidota</taxon>
        <taxon>Chitinophagia</taxon>
        <taxon>Chitinophagales</taxon>
        <taxon>Chitinophagaceae</taxon>
        <taxon>Pseudobacter</taxon>
    </lineage>
</organism>
<evidence type="ECO:0000313" key="2">
    <source>
        <dbReference type="Proteomes" id="UP000293874"/>
    </source>
</evidence>
<dbReference type="RefSeq" id="WP_225980022.1">
    <property type="nucleotide sequence ID" value="NZ_CP042431.1"/>
</dbReference>
<proteinExistence type="predicted"/>
<name>A0A4Q7MRH9_9BACT</name>
<dbReference type="AlphaFoldDB" id="A0A4Q7MRH9"/>
<dbReference type="EMBL" id="SGXA01000002">
    <property type="protein sequence ID" value="RZS71356.1"/>
    <property type="molecule type" value="Genomic_DNA"/>
</dbReference>